<keyword evidence="2" id="KW-1185">Reference proteome</keyword>
<dbReference type="RefSeq" id="WP_014274117.1">
    <property type="nucleotide sequence ID" value="NZ_BIMW01000074.1"/>
</dbReference>
<dbReference type="InterPro" id="IPR027417">
    <property type="entry name" value="P-loop_NTPase"/>
</dbReference>
<dbReference type="EMBL" id="BIMW01000074">
    <property type="protein sequence ID" value="GCE93527.1"/>
    <property type="molecule type" value="Genomic_DNA"/>
</dbReference>
<gene>
    <name evidence="1" type="ORF">NIES46_15780</name>
</gene>
<sequence length="325" mass="37229">MTSFWKNLFRQELPVLNVTMLGPGGVGKTSLLAAMYDQFDNVSQDLQLRAEEQSKSELKTRLKELKSMVESSRSIKVKDGVSGTKGEPRSFKFEFGQTGTAPALEINFQDYPGGWLEGDEHKKQVKALIRDSVAVLIPINTPPLMEREGKYHEKFNQPTQLNDLFKTIYKDLDSPRLVILAPVKCEKYMNNPPELFKEVREGYKQMLNQFASEKLLPKVAVVITPVQTVGSVVFSRVEEIDDQPIFYYRKPQPSDPYQPKNTEVPLRYLLRFLLKLHLDTRRASIFTRIQDSFGRNVGLQNAVSRFAEPRTDEADIIQGIEWLKL</sequence>
<accession>A0A5M3T3T6</accession>
<reference evidence="1 2" key="1">
    <citation type="journal article" date="2019" name="J Genomics">
        <title>The Draft Genome of a Hydrogen-producing Cyanobacterium, Arthrospira platensis NIES-46.</title>
        <authorList>
            <person name="Suzuki S."/>
            <person name="Yamaguchi H."/>
            <person name="Kawachi M."/>
        </authorList>
    </citation>
    <scope>NUCLEOTIDE SEQUENCE [LARGE SCALE GENOMIC DNA]</scope>
    <source>
        <strain evidence="1 2">NIES-46</strain>
    </source>
</reference>
<proteinExistence type="predicted"/>
<dbReference type="Proteomes" id="UP000326169">
    <property type="component" value="Unassembled WGS sequence"/>
</dbReference>
<name>A0A5M3T3T6_LIMPL</name>
<evidence type="ECO:0000313" key="1">
    <source>
        <dbReference type="EMBL" id="GCE93527.1"/>
    </source>
</evidence>
<evidence type="ECO:0000313" key="2">
    <source>
        <dbReference type="Proteomes" id="UP000326169"/>
    </source>
</evidence>
<protein>
    <submittedName>
        <fullName evidence="1">Uncharacterized protein</fullName>
    </submittedName>
</protein>
<dbReference type="GeneID" id="301682447"/>
<dbReference type="SUPFAM" id="SSF52540">
    <property type="entry name" value="P-loop containing nucleoside triphosphate hydrolases"/>
    <property type="match status" value="1"/>
</dbReference>
<comment type="caution">
    <text evidence="1">The sequence shown here is derived from an EMBL/GenBank/DDBJ whole genome shotgun (WGS) entry which is preliminary data.</text>
</comment>
<organism evidence="1 2">
    <name type="scientific">Limnospira platensis NIES-46</name>
    <dbReference type="NCBI Taxonomy" id="1236695"/>
    <lineage>
        <taxon>Bacteria</taxon>
        <taxon>Bacillati</taxon>
        <taxon>Cyanobacteriota</taxon>
        <taxon>Cyanophyceae</taxon>
        <taxon>Oscillatoriophycideae</taxon>
        <taxon>Oscillatoriales</taxon>
        <taxon>Sirenicapillariaceae</taxon>
        <taxon>Limnospira</taxon>
    </lineage>
</organism>